<feature type="region of interest" description="Disordered" evidence="3">
    <location>
        <begin position="122"/>
        <end position="196"/>
    </location>
</feature>
<dbReference type="InterPro" id="IPR001138">
    <property type="entry name" value="Zn2Cys6_DnaBD"/>
</dbReference>
<feature type="compositionally biased region" description="Gly residues" evidence="3">
    <location>
        <begin position="402"/>
        <end position="420"/>
    </location>
</feature>
<feature type="domain" description="Zn(2)-C6 fungal-type" evidence="4">
    <location>
        <begin position="51"/>
        <end position="82"/>
    </location>
</feature>
<feature type="region of interest" description="Disordered" evidence="3">
    <location>
        <begin position="336"/>
        <end position="499"/>
    </location>
</feature>
<dbReference type="PANTHER" id="PTHR31001:SF81">
    <property type="entry name" value="ZN(II)2CYS6 TRANSCRIPTION FACTOR"/>
    <property type="match status" value="1"/>
</dbReference>
<dbReference type="InterPro" id="IPR036864">
    <property type="entry name" value="Zn2-C6_fun-type_DNA-bd_sf"/>
</dbReference>
<dbReference type="SUPFAM" id="SSF57701">
    <property type="entry name" value="Zn2/Cys6 DNA-binding domain"/>
    <property type="match status" value="1"/>
</dbReference>
<dbReference type="CDD" id="cd00067">
    <property type="entry name" value="GAL4"/>
    <property type="match status" value="1"/>
</dbReference>
<dbReference type="PROSITE" id="PS50048">
    <property type="entry name" value="ZN2_CY6_FUNGAL_2"/>
    <property type="match status" value="1"/>
</dbReference>
<proteinExistence type="predicted"/>
<feature type="compositionally biased region" description="Basic residues" evidence="3">
    <location>
        <begin position="433"/>
        <end position="445"/>
    </location>
</feature>
<evidence type="ECO:0000256" key="3">
    <source>
        <dbReference type="SAM" id="MobiDB-lite"/>
    </source>
</evidence>
<evidence type="ECO:0000313" key="6">
    <source>
        <dbReference type="Proteomes" id="UP001218218"/>
    </source>
</evidence>
<dbReference type="GO" id="GO:0008270">
    <property type="term" value="F:zinc ion binding"/>
    <property type="evidence" value="ECO:0007669"/>
    <property type="project" value="InterPro"/>
</dbReference>
<feature type="region of interest" description="Disordered" evidence="3">
    <location>
        <begin position="1"/>
        <end position="22"/>
    </location>
</feature>
<feature type="compositionally biased region" description="Polar residues" evidence="3">
    <location>
        <begin position="388"/>
        <end position="397"/>
    </location>
</feature>
<name>A0AAD7AQ25_9AGAR</name>
<dbReference type="SMART" id="SM00066">
    <property type="entry name" value="GAL4"/>
    <property type="match status" value="1"/>
</dbReference>
<organism evidence="5 6">
    <name type="scientific">Mycena albidolilacea</name>
    <dbReference type="NCBI Taxonomy" id="1033008"/>
    <lineage>
        <taxon>Eukaryota</taxon>
        <taxon>Fungi</taxon>
        <taxon>Dikarya</taxon>
        <taxon>Basidiomycota</taxon>
        <taxon>Agaricomycotina</taxon>
        <taxon>Agaricomycetes</taxon>
        <taxon>Agaricomycetidae</taxon>
        <taxon>Agaricales</taxon>
        <taxon>Marasmiineae</taxon>
        <taxon>Mycenaceae</taxon>
        <taxon>Mycena</taxon>
    </lineage>
</organism>
<accession>A0AAD7AQ25</accession>
<reference evidence="5" key="1">
    <citation type="submission" date="2023-03" db="EMBL/GenBank/DDBJ databases">
        <title>Massive genome expansion in bonnet fungi (Mycena s.s.) driven by repeated elements and novel gene families across ecological guilds.</title>
        <authorList>
            <consortium name="Lawrence Berkeley National Laboratory"/>
            <person name="Harder C.B."/>
            <person name="Miyauchi S."/>
            <person name="Viragh M."/>
            <person name="Kuo A."/>
            <person name="Thoen E."/>
            <person name="Andreopoulos B."/>
            <person name="Lu D."/>
            <person name="Skrede I."/>
            <person name="Drula E."/>
            <person name="Henrissat B."/>
            <person name="Morin E."/>
            <person name="Kohler A."/>
            <person name="Barry K."/>
            <person name="LaButti K."/>
            <person name="Morin E."/>
            <person name="Salamov A."/>
            <person name="Lipzen A."/>
            <person name="Mereny Z."/>
            <person name="Hegedus B."/>
            <person name="Baldrian P."/>
            <person name="Stursova M."/>
            <person name="Weitz H."/>
            <person name="Taylor A."/>
            <person name="Grigoriev I.V."/>
            <person name="Nagy L.G."/>
            <person name="Martin F."/>
            <person name="Kauserud H."/>
        </authorList>
    </citation>
    <scope>NUCLEOTIDE SEQUENCE</scope>
    <source>
        <strain evidence="5">CBHHK002</strain>
    </source>
</reference>
<dbReference type="PROSITE" id="PS00463">
    <property type="entry name" value="ZN2_CY6_FUNGAL_1"/>
    <property type="match status" value="1"/>
</dbReference>
<dbReference type="Pfam" id="PF00172">
    <property type="entry name" value="Zn_clus"/>
    <property type="match status" value="1"/>
</dbReference>
<dbReference type="GO" id="GO:0005634">
    <property type="term" value="C:nucleus"/>
    <property type="evidence" value="ECO:0007669"/>
    <property type="project" value="UniProtKB-SubCell"/>
</dbReference>
<evidence type="ECO:0000259" key="4">
    <source>
        <dbReference type="PROSITE" id="PS50048"/>
    </source>
</evidence>
<evidence type="ECO:0000313" key="5">
    <source>
        <dbReference type="EMBL" id="KAJ7364880.1"/>
    </source>
</evidence>
<feature type="compositionally biased region" description="Low complexity" evidence="3">
    <location>
        <begin position="150"/>
        <end position="161"/>
    </location>
</feature>
<dbReference type="GO" id="GO:0000981">
    <property type="term" value="F:DNA-binding transcription factor activity, RNA polymerase II-specific"/>
    <property type="evidence" value="ECO:0007669"/>
    <property type="project" value="InterPro"/>
</dbReference>
<protein>
    <recommendedName>
        <fullName evidence="4">Zn(2)-C6 fungal-type domain-containing protein</fullName>
    </recommendedName>
</protein>
<comment type="caution">
    <text evidence="5">The sequence shown here is derived from an EMBL/GenBank/DDBJ whole genome shotgun (WGS) entry which is preliminary data.</text>
</comment>
<evidence type="ECO:0000256" key="1">
    <source>
        <dbReference type="ARBA" id="ARBA00004123"/>
    </source>
</evidence>
<dbReference type="InterPro" id="IPR050613">
    <property type="entry name" value="Sec_Metabolite_Reg"/>
</dbReference>
<dbReference type="Gene3D" id="4.10.240.10">
    <property type="entry name" value="Zn(2)-C6 fungal-type DNA-binding domain"/>
    <property type="match status" value="1"/>
</dbReference>
<dbReference type="PANTHER" id="PTHR31001">
    <property type="entry name" value="UNCHARACTERIZED TRANSCRIPTIONAL REGULATORY PROTEIN"/>
    <property type="match status" value="1"/>
</dbReference>
<dbReference type="AlphaFoldDB" id="A0AAD7AQ25"/>
<feature type="compositionally biased region" description="Low complexity" evidence="3">
    <location>
        <begin position="421"/>
        <end position="432"/>
    </location>
</feature>
<keyword evidence="2" id="KW-0539">Nucleus</keyword>
<feature type="region of interest" description="Disordered" evidence="3">
    <location>
        <begin position="228"/>
        <end position="259"/>
    </location>
</feature>
<feature type="compositionally biased region" description="Low complexity" evidence="3">
    <location>
        <begin position="369"/>
        <end position="387"/>
    </location>
</feature>
<evidence type="ECO:0000256" key="2">
    <source>
        <dbReference type="ARBA" id="ARBA00023242"/>
    </source>
</evidence>
<gene>
    <name evidence="5" type="ORF">DFH08DRAFT_930616</name>
</gene>
<feature type="compositionally biased region" description="Basic and acidic residues" evidence="3">
    <location>
        <begin position="127"/>
        <end position="138"/>
    </location>
</feature>
<feature type="compositionally biased region" description="Gly residues" evidence="3">
    <location>
        <begin position="242"/>
        <end position="259"/>
    </location>
</feature>
<dbReference type="EMBL" id="JARIHO010000003">
    <property type="protein sequence ID" value="KAJ7364880.1"/>
    <property type="molecule type" value="Genomic_DNA"/>
</dbReference>
<comment type="subcellular location">
    <subcellularLocation>
        <location evidence="1">Nucleus</location>
    </subcellularLocation>
</comment>
<sequence>MLTDSDEQLDTQQQQQQHTFAPLQLKGEIMDLEFTMDTDHRKRRRNRTTQSCLNCHTSKRKCDRKRPCQRCIQLGLTGLCVYEIDDPALRDDPSVDENTRLRNRIAELESLVRELRGKPHPRWADSNFRDGDPNEKWHSRATKCAPLPLPSLSSPISTSPTNRRRSPVQGHSLSHHGASRPPALLPPIKTEMPSDASGGAAHLYRFGSPLSGDTDRFDAYDAYGPSSTDDYGGAGTYSPSSGSGGSGSGRMGGSLGSMGGGGGILNSGMNGGGGGAGSQFCPCRSSPGMGHAYISLSQALQSTLAAARTYVGGAGVHGPGSGCVLYRKIGELASLMQGTDPTDPGGPAYSSTHPHSEHRAHNAHTPTDSEILSPLSASSSLTNNSNSGPGATSSAHPNGNNSNGGGGGGGGSNGTGGGSPGTSSAFGGSPAFHHAHISHPSHHPASHPQSHNPHGHGHNAHPGSTPSPGYPRHHDTPSPGYHPHQHPSPAYGGGAGGGSPAHEWGSVGVGVGVGYNSYFGVGGVAGVEHGMYGAHVLT</sequence>
<dbReference type="Proteomes" id="UP001218218">
    <property type="component" value="Unassembled WGS sequence"/>
</dbReference>
<keyword evidence="6" id="KW-1185">Reference proteome</keyword>